<feature type="transmembrane region" description="Helical" evidence="1">
    <location>
        <begin position="60"/>
        <end position="79"/>
    </location>
</feature>
<feature type="transmembrane region" description="Helical" evidence="1">
    <location>
        <begin position="12"/>
        <end position="29"/>
    </location>
</feature>
<evidence type="ECO:0000313" key="2">
    <source>
        <dbReference type="EMBL" id="TGV01678.1"/>
    </source>
</evidence>
<feature type="transmembrane region" description="Helical" evidence="1">
    <location>
        <begin position="35"/>
        <end position="53"/>
    </location>
</feature>
<dbReference type="EMBL" id="SRSO01000021">
    <property type="protein sequence ID" value="TGV01678.1"/>
    <property type="molecule type" value="Genomic_DNA"/>
</dbReference>
<sequence length="249" mass="28979">MKNSLNLTFDKTFFCALLGLIAINFFVAFTQDSLLLKSTMALFIPAFLIFYLLKYKILGVIFISFLLFAFLGDLSLTFFSNEIYIKVSSILYFLSYLYLIAIVMPKFKLLKIDKLIGLYLLGVFVINVFFLYTLYSVLKVIIPDQTEVLLFGLKSLALIILAFISFGVYLNTQTKQSILFLVAAIFIGFSTILNYVNLYYLYHWSFELLYRALYAVGLYFIFKYMIVDNRYKATIYKLRERYSSDNILA</sequence>
<feature type="transmembrane region" description="Helical" evidence="1">
    <location>
        <begin position="178"/>
        <end position="202"/>
    </location>
</feature>
<keyword evidence="1" id="KW-0472">Membrane</keyword>
<dbReference type="RefSeq" id="WP_135877916.1">
    <property type="nucleotide sequence ID" value="NZ_SRSO01000021.1"/>
</dbReference>
<name>A0A4S1DW19_9FLAO</name>
<feature type="transmembrane region" description="Helical" evidence="1">
    <location>
        <begin position="208"/>
        <end position="227"/>
    </location>
</feature>
<keyword evidence="1" id="KW-0812">Transmembrane</keyword>
<keyword evidence="1" id="KW-1133">Transmembrane helix</keyword>
<reference evidence="2 3" key="1">
    <citation type="submission" date="2019-04" db="EMBL/GenBank/DDBJ databases">
        <authorList>
            <person name="Liu A."/>
        </authorList>
    </citation>
    <scope>NUCLEOTIDE SEQUENCE [LARGE SCALE GENOMIC DNA]</scope>
    <source>
        <strain evidence="2 3">RZ03</strain>
    </source>
</reference>
<keyword evidence="3" id="KW-1185">Reference proteome</keyword>
<dbReference type="AlphaFoldDB" id="A0A4S1DW19"/>
<organism evidence="2 3">
    <name type="scientific">Flavivirga rizhaonensis</name>
    <dbReference type="NCBI Taxonomy" id="2559571"/>
    <lineage>
        <taxon>Bacteria</taxon>
        <taxon>Pseudomonadati</taxon>
        <taxon>Bacteroidota</taxon>
        <taxon>Flavobacteriia</taxon>
        <taxon>Flavobacteriales</taxon>
        <taxon>Flavobacteriaceae</taxon>
        <taxon>Flavivirga</taxon>
    </lineage>
</organism>
<protein>
    <recommendedName>
        <fullName evidence="4">Lysoplasmalogenase</fullName>
    </recommendedName>
</protein>
<evidence type="ECO:0000313" key="3">
    <source>
        <dbReference type="Proteomes" id="UP000307602"/>
    </source>
</evidence>
<feature type="transmembrane region" description="Helical" evidence="1">
    <location>
        <begin position="116"/>
        <end position="142"/>
    </location>
</feature>
<dbReference type="OrthoDB" id="1437664at2"/>
<proteinExistence type="predicted"/>
<accession>A0A4S1DW19</accession>
<comment type="caution">
    <text evidence="2">The sequence shown here is derived from an EMBL/GenBank/DDBJ whole genome shotgun (WGS) entry which is preliminary data.</text>
</comment>
<gene>
    <name evidence="2" type="ORF">EM932_14510</name>
</gene>
<dbReference type="Proteomes" id="UP000307602">
    <property type="component" value="Unassembled WGS sequence"/>
</dbReference>
<evidence type="ECO:0000256" key="1">
    <source>
        <dbReference type="SAM" id="Phobius"/>
    </source>
</evidence>
<feature type="transmembrane region" description="Helical" evidence="1">
    <location>
        <begin position="85"/>
        <end position="104"/>
    </location>
</feature>
<evidence type="ECO:0008006" key="4">
    <source>
        <dbReference type="Google" id="ProtNLM"/>
    </source>
</evidence>
<feature type="transmembrane region" description="Helical" evidence="1">
    <location>
        <begin position="148"/>
        <end position="171"/>
    </location>
</feature>